<evidence type="ECO:0000256" key="1">
    <source>
        <dbReference type="ARBA" id="ARBA00008799"/>
    </source>
</evidence>
<dbReference type="CDD" id="cd03788">
    <property type="entry name" value="GT20_TPS"/>
    <property type="match status" value="1"/>
</dbReference>
<dbReference type="Gene3D" id="3.30.450.20">
    <property type="entry name" value="PAS domain"/>
    <property type="match status" value="1"/>
</dbReference>
<feature type="transmembrane region" description="Helical" evidence="2">
    <location>
        <begin position="6"/>
        <end position="25"/>
    </location>
</feature>
<keyword evidence="2" id="KW-1133">Transmembrane helix</keyword>
<comment type="similarity">
    <text evidence="1">Belongs to the glycosyltransferase 20 family.</text>
</comment>
<protein>
    <submittedName>
        <fullName evidence="3">Trehalose-6-phosphate synthase</fullName>
    </submittedName>
</protein>
<dbReference type="PANTHER" id="PTHR10788:SF106">
    <property type="entry name" value="BCDNA.GH08860"/>
    <property type="match status" value="1"/>
</dbReference>
<dbReference type="EMBL" id="BSDX01000001">
    <property type="protein sequence ID" value="GLI52461.1"/>
    <property type="molecule type" value="Genomic_DNA"/>
</dbReference>
<dbReference type="Proteomes" id="UP001144297">
    <property type="component" value="Unassembled WGS sequence"/>
</dbReference>
<sequence>MKLTFRLIFSLFIGITLVVTVFSYIQIKDEENRLKADIERRSIILAESLKESIIAMVETSQTDRLNRLVEKFGNRERLKGVAVFDASGTVISSNSFIKSYISKTPVEVANVLAEKFPKSKFIKIDKEKFYIYVIPIFSDTLEEEHLIGALALFQDASYIDVRMKELWKQNIMSLLVLTISIVAISLIVIKWNITVTVARMSEWIKELRTGKIKSSLNEVAIKGDVLAPLVNEVTTLVKSLSMAKARTDEESPVVTDSLWTAKRLREFIKEELGDKKLFLISNREPYMHIKEGENIKCVVPAGGLVTALDPVMKACDGVWIAYGAGDADKIVVDEEDKIRVPPEKPSYTLKRIWLTKDEEKKYYYGFSNEGLWPLCHITYVRPIFRKDDWIEYQRVNNRFADALIDEIKYEESPLILVQDYHLAIVPLLAKQKRPDAKIALFWHIPWPNPEVFGICPWAREILIGMLGADLIGFHIQFYCNNFLDTVDRFLESKIDWEHFSIERRGHVTNVKSFPISVSVEDFSINLNNREEIKKKLLGELGIKVEYIGVGVDRIDYTKGILEKFLGIERFLEKYPQFIGKFSFIQFGSPSRTRIKQYREIMDAIEEAADRINWTFQTSNYKPIIFLKGHHSHSKIIPFYNIADLCMVTSLHDGMNLVAKEFIASSNDNAVLILSQFTGASRELKDAILVNPYDIESLADAIYEALTMDRQEKEERMRKMRNLIRERNIYLWTRDLITSLSRI</sequence>
<dbReference type="GO" id="GO:0004805">
    <property type="term" value="F:trehalose-phosphatase activity"/>
    <property type="evidence" value="ECO:0007669"/>
    <property type="project" value="TreeGrafter"/>
</dbReference>
<dbReference type="Gene3D" id="3.40.50.2000">
    <property type="entry name" value="Glycogen Phosphorylase B"/>
    <property type="match status" value="2"/>
</dbReference>
<dbReference type="GO" id="GO:0005829">
    <property type="term" value="C:cytosol"/>
    <property type="evidence" value="ECO:0007669"/>
    <property type="project" value="TreeGrafter"/>
</dbReference>
<dbReference type="GO" id="GO:0005992">
    <property type="term" value="P:trehalose biosynthetic process"/>
    <property type="evidence" value="ECO:0007669"/>
    <property type="project" value="InterPro"/>
</dbReference>
<keyword evidence="2" id="KW-0812">Transmembrane</keyword>
<evidence type="ECO:0000313" key="4">
    <source>
        <dbReference type="Proteomes" id="UP001144297"/>
    </source>
</evidence>
<keyword evidence="4" id="KW-1185">Reference proteome</keyword>
<reference evidence="3" key="1">
    <citation type="submission" date="2022-12" db="EMBL/GenBank/DDBJ databases">
        <title>Reference genome sequencing for broad-spectrum identification of bacterial and archaeal isolates by mass spectrometry.</title>
        <authorList>
            <person name="Sekiguchi Y."/>
            <person name="Tourlousse D.M."/>
        </authorList>
    </citation>
    <scope>NUCLEOTIDE SEQUENCE</scope>
    <source>
        <strain evidence="3">TSL-P1</strain>
    </source>
</reference>
<dbReference type="PANTHER" id="PTHR10788">
    <property type="entry name" value="TREHALOSE-6-PHOSPHATE SYNTHASE"/>
    <property type="match status" value="1"/>
</dbReference>
<dbReference type="GO" id="GO:0003825">
    <property type="term" value="F:alpha,alpha-trehalose-phosphate synthase (UDP-forming) activity"/>
    <property type="evidence" value="ECO:0007669"/>
    <property type="project" value="TreeGrafter"/>
</dbReference>
<dbReference type="InterPro" id="IPR001830">
    <property type="entry name" value="Glyco_trans_20"/>
</dbReference>
<accession>A0A9W6GEL2</accession>
<organism evidence="3 4">
    <name type="scientific">Thermodesulfovibrio yellowstonii</name>
    <dbReference type="NCBI Taxonomy" id="28262"/>
    <lineage>
        <taxon>Bacteria</taxon>
        <taxon>Pseudomonadati</taxon>
        <taxon>Nitrospirota</taxon>
        <taxon>Thermodesulfovibrionia</taxon>
        <taxon>Thermodesulfovibrionales</taxon>
        <taxon>Thermodesulfovibrionaceae</taxon>
        <taxon>Thermodesulfovibrio</taxon>
    </lineage>
</organism>
<dbReference type="SUPFAM" id="SSF53756">
    <property type="entry name" value="UDP-Glycosyltransferase/glycogen phosphorylase"/>
    <property type="match status" value="1"/>
</dbReference>
<dbReference type="Pfam" id="PF00982">
    <property type="entry name" value="Glyco_transf_20"/>
    <property type="match status" value="1"/>
</dbReference>
<name>A0A9W6GEL2_9BACT</name>
<proteinExistence type="inferred from homology"/>
<comment type="caution">
    <text evidence="3">The sequence shown here is derived from an EMBL/GenBank/DDBJ whole genome shotgun (WGS) entry which is preliminary data.</text>
</comment>
<feature type="transmembrane region" description="Helical" evidence="2">
    <location>
        <begin position="171"/>
        <end position="191"/>
    </location>
</feature>
<evidence type="ECO:0000313" key="3">
    <source>
        <dbReference type="EMBL" id="GLI52461.1"/>
    </source>
</evidence>
<dbReference type="AlphaFoldDB" id="A0A9W6GEL2"/>
<evidence type="ECO:0000256" key="2">
    <source>
        <dbReference type="SAM" id="Phobius"/>
    </source>
</evidence>
<gene>
    <name evidence="3" type="primary">otsA</name>
    <name evidence="3" type="ORF">TISLANDTSLP1_01540</name>
</gene>
<keyword evidence="2" id="KW-0472">Membrane</keyword>